<evidence type="ECO:0000259" key="11">
    <source>
        <dbReference type="Pfam" id="PF22782"/>
    </source>
</evidence>
<comment type="subcellular location">
    <subcellularLocation>
        <location evidence="2">Cytoplasm</location>
    </subcellularLocation>
    <subcellularLocation>
        <location evidence="1">Nucleus</location>
    </subcellularLocation>
</comment>
<dbReference type="CDD" id="cd17039">
    <property type="entry name" value="Ubl_ubiquitin_like"/>
    <property type="match status" value="1"/>
</dbReference>
<keyword evidence="6" id="KW-0508">mRNA splicing</keyword>
<accession>A0A1S4A1Z1</accession>
<dbReference type="SMR" id="A0A1S4A1Z1"/>
<feature type="compositionally biased region" description="Acidic residues" evidence="9">
    <location>
        <begin position="232"/>
        <end position="249"/>
    </location>
</feature>
<evidence type="ECO:0000256" key="7">
    <source>
        <dbReference type="ARBA" id="ARBA00023242"/>
    </source>
</evidence>
<dbReference type="Pfam" id="PF13297">
    <property type="entry name" value="SDE2_2C"/>
    <property type="match status" value="1"/>
</dbReference>
<reference evidence="13" key="2">
    <citation type="submission" date="2025-08" db="UniProtKB">
        <authorList>
            <consortium name="RefSeq"/>
        </authorList>
    </citation>
    <scope>IDENTIFICATION</scope>
    <source>
        <tissue evidence="13">Leaf</tissue>
    </source>
</reference>
<evidence type="ECO:0000313" key="12">
    <source>
        <dbReference type="Proteomes" id="UP000790787"/>
    </source>
</evidence>
<feature type="region of interest" description="Disordered" evidence="9">
    <location>
        <begin position="226"/>
        <end position="399"/>
    </location>
</feature>
<dbReference type="RefSeq" id="XP_016470620.1">
    <property type="nucleotide sequence ID" value="XM_016615134.1"/>
</dbReference>
<evidence type="ECO:0000256" key="8">
    <source>
        <dbReference type="ARBA" id="ARBA00023306"/>
    </source>
</evidence>
<organism evidence="12 13">
    <name type="scientific">Nicotiana tabacum</name>
    <name type="common">Common tobacco</name>
    <dbReference type="NCBI Taxonomy" id="4097"/>
    <lineage>
        <taxon>Eukaryota</taxon>
        <taxon>Viridiplantae</taxon>
        <taxon>Streptophyta</taxon>
        <taxon>Embryophyta</taxon>
        <taxon>Tracheophyta</taxon>
        <taxon>Spermatophyta</taxon>
        <taxon>Magnoliopsida</taxon>
        <taxon>eudicotyledons</taxon>
        <taxon>Gunneridae</taxon>
        <taxon>Pentapetalae</taxon>
        <taxon>asterids</taxon>
        <taxon>lamiids</taxon>
        <taxon>Solanales</taxon>
        <taxon>Solanaceae</taxon>
        <taxon>Nicotianoideae</taxon>
        <taxon>Nicotianeae</taxon>
        <taxon>Nicotiana</taxon>
    </lineage>
</organism>
<keyword evidence="12" id="KW-1185">Reference proteome</keyword>
<evidence type="ECO:0000256" key="2">
    <source>
        <dbReference type="ARBA" id="ARBA00004496"/>
    </source>
</evidence>
<evidence type="ECO:0000256" key="6">
    <source>
        <dbReference type="ARBA" id="ARBA00023187"/>
    </source>
</evidence>
<evidence type="ECO:0000256" key="4">
    <source>
        <dbReference type="ARBA" id="ARBA00022490"/>
    </source>
</evidence>
<dbReference type="Pfam" id="PF22782">
    <property type="entry name" value="SDE2"/>
    <property type="match status" value="1"/>
</dbReference>
<dbReference type="GO" id="GO:0005634">
    <property type="term" value="C:nucleus"/>
    <property type="evidence" value="ECO:0000318"/>
    <property type="project" value="GO_Central"/>
</dbReference>
<keyword evidence="7" id="KW-0539">Nucleus</keyword>
<dbReference type="STRING" id="4097.A0A1S4A1Z1"/>
<dbReference type="GO" id="GO:0005737">
    <property type="term" value="C:cytoplasm"/>
    <property type="evidence" value="ECO:0007669"/>
    <property type="project" value="UniProtKB-SubCell"/>
</dbReference>
<dbReference type="GO" id="GO:0008380">
    <property type="term" value="P:RNA splicing"/>
    <property type="evidence" value="ECO:0007669"/>
    <property type="project" value="UniProtKB-KW"/>
</dbReference>
<dbReference type="RefSeq" id="XP_016470620.1">
    <property type="nucleotide sequence ID" value="XM_016615134.2"/>
</dbReference>
<dbReference type="InterPro" id="IPR053822">
    <property type="entry name" value="SDE2-like_dom"/>
</dbReference>
<dbReference type="PANTHER" id="PTHR12786">
    <property type="entry name" value="SPLICING FACTOR SF3A-RELATED"/>
    <property type="match status" value="1"/>
</dbReference>
<protein>
    <submittedName>
        <fullName evidence="13">Protein SDE2 homolog</fullName>
    </submittedName>
    <submittedName>
        <fullName evidence="13">Uncharacterized protein LOC107792884</fullName>
    </submittedName>
</protein>
<keyword evidence="4" id="KW-0963">Cytoplasm</keyword>
<comment type="similarity">
    <text evidence="3">Belongs to the SDE2 family.</text>
</comment>
<evidence type="ECO:0000256" key="5">
    <source>
        <dbReference type="ARBA" id="ARBA00022664"/>
    </source>
</evidence>
<keyword evidence="5" id="KW-0507">mRNA processing</keyword>
<feature type="domain" description="SDE2/SF3A3 SAP" evidence="10">
    <location>
        <begin position="393"/>
        <end position="461"/>
    </location>
</feature>
<sequence>MEMKEGSVIHQVLVKLLDGKHKTLNFSTPSISTLTLKQKIQALTSIPCHLQLLLLSNSFYPLHDDRQTLNLFNGSNFPVVVNLLVRLRGGKGGFGSLLRGAATKAGQKKTNNFDACRDMSGRRLRHVNAEKRLEEWRAEAEERKLEKMAEDFLKKNAKKAAKKGNKSGDSNTDKYVQKYREDSAKCMEEVERSVRESLKGFVSSKRKGAAELNESDPKKLKILLGKRIMGDSDSEDLDDDDSDKDEEENDKSIVIDNENNSDYNGEAEGSLDSVIGRKVDGVASESGSEEEKDTPLKNSESGKDVSVVSVQHEGESPSSLTPDNQERPGQNCVASIVGTDIASATESIQTEKEVSGSSEPIVVEASSGEKENDVAEASDSLSPKPVPLEDATSKDSDLKKPFNFEEFSSAAELEAVGMERLKSELQVRGLKCGGTLQERAARLFLLKTTPTEMLPKKLLAKK</sequence>
<evidence type="ECO:0000259" key="10">
    <source>
        <dbReference type="Pfam" id="PF13297"/>
    </source>
</evidence>
<evidence type="ECO:0000256" key="3">
    <source>
        <dbReference type="ARBA" id="ARBA00008726"/>
    </source>
</evidence>
<dbReference type="Proteomes" id="UP000790787">
    <property type="component" value="Chromosome 19"/>
</dbReference>
<dbReference type="InterPro" id="IPR051421">
    <property type="entry name" value="RNA_Proc_DNA_Dmg_Regulator"/>
</dbReference>
<dbReference type="OMA" id="YWMNDYK"/>
<proteinExistence type="inferred from homology"/>
<dbReference type="PaxDb" id="4097-A0A1S4A1Z1"/>
<feature type="domain" description="SDE2-like" evidence="11">
    <location>
        <begin position="89"/>
        <end position="195"/>
    </location>
</feature>
<dbReference type="PANTHER" id="PTHR12786:SF1">
    <property type="entry name" value="SPLICING REGULATOR SDE2"/>
    <property type="match status" value="1"/>
</dbReference>
<evidence type="ECO:0000313" key="13">
    <source>
        <dbReference type="RefSeq" id="XP_016470620.1"/>
    </source>
</evidence>
<reference evidence="12" key="1">
    <citation type="journal article" date="2014" name="Nat. Commun.">
        <title>The tobacco genome sequence and its comparison with those of tomato and potato.</title>
        <authorList>
            <person name="Sierro N."/>
            <person name="Battey J.N."/>
            <person name="Ouadi S."/>
            <person name="Bakaher N."/>
            <person name="Bovet L."/>
            <person name="Willig A."/>
            <person name="Goepfert S."/>
            <person name="Peitsch M.C."/>
            <person name="Ivanov N.V."/>
        </authorList>
    </citation>
    <scope>NUCLEOTIDE SEQUENCE [LARGE SCALE GENOMIC DNA]</scope>
</reference>
<dbReference type="SUPFAM" id="SSF54236">
    <property type="entry name" value="Ubiquitin-like"/>
    <property type="match status" value="1"/>
</dbReference>
<dbReference type="GeneID" id="107792884"/>
<keyword evidence="8" id="KW-0131">Cell cycle</keyword>
<dbReference type="KEGG" id="nta:107792884"/>
<name>A0A1S4A1Z1_TOBAC</name>
<dbReference type="Gene3D" id="3.10.20.90">
    <property type="entry name" value="Phosphatidylinositol 3-kinase Catalytic Subunit, Chain A, domain 1"/>
    <property type="match status" value="1"/>
</dbReference>
<dbReference type="OrthoDB" id="547031at2759"/>
<dbReference type="InterPro" id="IPR029071">
    <property type="entry name" value="Ubiquitin-like_domsf"/>
</dbReference>
<dbReference type="AlphaFoldDB" id="A0A1S4A1Z1"/>
<dbReference type="GO" id="GO:0006397">
    <property type="term" value="P:mRNA processing"/>
    <property type="evidence" value="ECO:0007669"/>
    <property type="project" value="UniProtKB-KW"/>
</dbReference>
<gene>
    <name evidence="13" type="primary">LOC107792884</name>
</gene>
<evidence type="ECO:0000256" key="1">
    <source>
        <dbReference type="ARBA" id="ARBA00004123"/>
    </source>
</evidence>
<dbReference type="InterPro" id="IPR025086">
    <property type="entry name" value="SDE2/SF3A3_SAP"/>
</dbReference>
<evidence type="ECO:0000256" key="9">
    <source>
        <dbReference type="SAM" id="MobiDB-lite"/>
    </source>
</evidence>